<keyword evidence="2" id="KW-1185">Reference proteome</keyword>
<comment type="caution">
    <text evidence="1">The sequence shown here is derived from an EMBL/GenBank/DDBJ whole genome shotgun (WGS) entry which is preliminary data.</text>
</comment>
<dbReference type="Proteomes" id="UP000238479">
    <property type="component" value="Chromosome 3"/>
</dbReference>
<reference evidence="1 2" key="1">
    <citation type="journal article" date="2018" name="Nat. Genet.">
        <title>The Rosa genome provides new insights in the design of modern roses.</title>
        <authorList>
            <person name="Bendahmane M."/>
        </authorList>
    </citation>
    <scope>NUCLEOTIDE SEQUENCE [LARGE SCALE GENOMIC DNA]</scope>
    <source>
        <strain evidence="2">cv. Old Blush</strain>
    </source>
</reference>
<dbReference type="AlphaFoldDB" id="A0A2P6RG11"/>
<dbReference type="Gramene" id="PRQ45355">
    <property type="protein sequence ID" value="PRQ45355"/>
    <property type="gene ID" value="RchiOBHm_Chr3g0490441"/>
</dbReference>
<accession>A0A2P6RG11</accession>
<protein>
    <submittedName>
        <fullName evidence="1">Uncharacterized protein</fullName>
    </submittedName>
</protein>
<gene>
    <name evidence="1" type="ORF">RchiOBHm_Chr3g0490441</name>
</gene>
<evidence type="ECO:0000313" key="1">
    <source>
        <dbReference type="EMBL" id="PRQ45355.1"/>
    </source>
</evidence>
<sequence length="70" mass="7842">MIPCIVAKLLMLDTGWKLILLLDDDSICFNHTEVRLGGWVFTFSRIKSPIKVGASCTLHCLMTLFSKSRG</sequence>
<evidence type="ECO:0000313" key="2">
    <source>
        <dbReference type="Proteomes" id="UP000238479"/>
    </source>
</evidence>
<name>A0A2P6RG11_ROSCH</name>
<dbReference type="EMBL" id="PDCK01000041">
    <property type="protein sequence ID" value="PRQ45355.1"/>
    <property type="molecule type" value="Genomic_DNA"/>
</dbReference>
<organism evidence="1 2">
    <name type="scientific">Rosa chinensis</name>
    <name type="common">China rose</name>
    <dbReference type="NCBI Taxonomy" id="74649"/>
    <lineage>
        <taxon>Eukaryota</taxon>
        <taxon>Viridiplantae</taxon>
        <taxon>Streptophyta</taxon>
        <taxon>Embryophyta</taxon>
        <taxon>Tracheophyta</taxon>
        <taxon>Spermatophyta</taxon>
        <taxon>Magnoliopsida</taxon>
        <taxon>eudicotyledons</taxon>
        <taxon>Gunneridae</taxon>
        <taxon>Pentapetalae</taxon>
        <taxon>rosids</taxon>
        <taxon>fabids</taxon>
        <taxon>Rosales</taxon>
        <taxon>Rosaceae</taxon>
        <taxon>Rosoideae</taxon>
        <taxon>Rosoideae incertae sedis</taxon>
        <taxon>Rosa</taxon>
    </lineage>
</organism>
<proteinExistence type="predicted"/>